<keyword evidence="5 7" id="KW-1133">Transmembrane helix</keyword>
<name>A0A8S4PXV0_OWEFU</name>
<dbReference type="AlphaFoldDB" id="A0A8S4PXV0"/>
<comment type="caution">
    <text evidence="9">The sequence shown here is derived from an EMBL/GenBank/DDBJ whole genome shotgun (WGS) entry which is preliminary data.</text>
</comment>
<feature type="transmembrane region" description="Helical" evidence="7">
    <location>
        <begin position="230"/>
        <end position="252"/>
    </location>
</feature>
<evidence type="ECO:0000256" key="4">
    <source>
        <dbReference type="ARBA" id="ARBA00022729"/>
    </source>
</evidence>
<dbReference type="Proteomes" id="UP000749559">
    <property type="component" value="Unassembled WGS sequence"/>
</dbReference>
<feature type="domain" description="TIR" evidence="8">
    <location>
        <begin position="280"/>
        <end position="341"/>
    </location>
</feature>
<evidence type="ECO:0000256" key="7">
    <source>
        <dbReference type="SAM" id="Phobius"/>
    </source>
</evidence>
<dbReference type="Pfam" id="PF00560">
    <property type="entry name" value="LRR_1"/>
    <property type="match status" value="1"/>
</dbReference>
<sequence>TVSKINSLRKLDISETKMLRHMGPIHGLVNLEELYLQKIGCIMYPSTISCQYGAFESIKILNMSHNVMNMSYLKSNTTLEMFSNCNRLQHVDLSYNKMSRMPFLMFQKSRELKTVYLGGNNLEELNIDLESARKLEKLDISDNELQELPQNIRRIVDCLNCNSSTIVHIYMKNNPLICGCHSFDFVSWMQDHNKNIAEWENLECLYTNYSKIKMHRIDLSVLKLSCWKTVILAATIPCGVMLLIGYITIVIYRRRYKINYLYLQLRAALRRHGKDNDDEYDFDAFISYSSLDKTWGLETLYATLVGIHHYSICIDDRNFRPGAYISDIIIDAINRSNKVIL</sequence>
<evidence type="ECO:0000313" key="9">
    <source>
        <dbReference type="EMBL" id="CAH1797580.1"/>
    </source>
</evidence>
<dbReference type="Gene3D" id="3.40.50.10140">
    <property type="entry name" value="Toll/interleukin-1 receptor homology (TIR) domain"/>
    <property type="match status" value="1"/>
</dbReference>
<dbReference type="InterPro" id="IPR001611">
    <property type="entry name" value="Leu-rich_rpt"/>
</dbReference>
<dbReference type="GO" id="GO:0005886">
    <property type="term" value="C:plasma membrane"/>
    <property type="evidence" value="ECO:0007669"/>
    <property type="project" value="TreeGrafter"/>
</dbReference>
<dbReference type="PANTHER" id="PTHR24365:SF541">
    <property type="entry name" value="PROTEIN TOLL-RELATED"/>
    <property type="match status" value="1"/>
</dbReference>
<evidence type="ECO:0000256" key="6">
    <source>
        <dbReference type="ARBA" id="ARBA00023136"/>
    </source>
</evidence>
<dbReference type="GO" id="GO:0007165">
    <property type="term" value="P:signal transduction"/>
    <property type="evidence" value="ECO:0007669"/>
    <property type="project" value="InterPro"/>
</dbReference>
<accession>A0A8S4PXV0</accession>
<dbReference type="Pfam" id="PF01582">
    <property type="entry name" value="TIR"/>
    <property type="match status" value="1"/>
</dbReference>
<keyword evidence="10" id="KW-1185">Reference proteome</keyword>
<dbReference type="SUPFAM" id="SSF52058">
    <property type="entry name" value="L domain-like"/>
    <property type="match status" value="1"/>
</dbReference>
<organism evidence="9 10">
    <name type="scientific">Owenia fusiformis</name>
    <name type="common">Polychaete worm</name>
    <dbReference type="NCBI Taxonomy" id="6347"/>
    <lineage>
        <taxon>Eukaryota</taxon>
        <taxon>Metazoa</taxon>
        <taxon>Spiralia</taxon>
        <taxon>Lophotrochozoa</taxon>
        <taxon>Annelida</taxon>
        <taxon>Polychaeta</taxon>
        <taxon>Sedentaria</taxon>
        <taxon>Canalipalpata</taxon>
        <taxon>Sabellida</taxon>
        <taxon>Oweniida</taxon>
        <taxon>Oweniidae</taxon>
        <taxon>Owenia</taxon>
    </lineage>
</organism>
<dbReference type="OrthoDB" id="1526598at2759"/>
<reference evidence="9" key="1">
    <citation type="submission" date="2022-03" db="EMBL/GenBank/DDBJ databases">
        <authorList>
            <person name="Martin C."/>
        </authorList>
    </citation>
    <scope>NUCLEOTIDE SEQUENCE</scope>
</reference>
<keyword evidence="6 7" id="KW-0472">Membrane</keyword>
<dbReference type="PANTHER" id="PTHR24365">
    <property type="entry name" value="TOLL-LIKE RECEPTOR"/>
    <property type="match status" value="1"/>
</dbReference>
<dbReference type="EMBL" id="CAIIXF020000010">
    <property type="protein sequence ID" value="CAH1797580.1"/>
    <property type="molecule type" value="Genomic_DNA"/>
</dbReference>
<evidence type="ECO:0000313" key="10">
    <source>
        <dbReference type="Proteomes" id="UP000749559"/>
    </source>
</evidence>
<evidence type="ECO:0000256" key="2">
    <source>
        <dbReference type="ARBA" id="ARBA00009634"/>
    </source>
</evidence>
<dbReference type="InterPro" id="IPR035897">
    <property type="entry name" value="Toll_tir_struct_dom_sf"/>
</dbReference>
<keyword evidence="3 7" id="KW-0812">Transmembrane</keyword>
<evidence type="ECO:0000259" key="8">
    <source>
        <dbReference type="PROSITE" id="PS50104"/>
    </source>
</evidence>
<dbReference type="PROSITE" id="PS50104">
    <property type="entry name" value="TIR"/>
    <property type="match status" value="1"/>
</dbReference>
<feature type="non-terminal residue" evidence="9">
    <location>
        <position position="341"/>
    </location>
</feature>
<comment type="subcellular location">
    <subcellularLocation>
        <location evidence="1">Membrane</location>
        <topology evidence="1">Single-pass membrane protein</topology>
    </subcellularLocation>
</comment>
<dbReference type="SUPFAM" id="SSF52200">
    <property type="entry name" value="Toll/Interleukin receptor TIR domain"/>
    <property type="match status" value="1"/>
</dbReference>
<evidence type="ECO:0000256" key="3">
    <source>
        <dbReference type="ARBA" id="ARBA00022692"/>
    </source>
</evidence>
<dbReference type="InterPro" id="IPR000157">
    <property type="entry name" value="TIR_dom"/>
</dbReference>
<gene>
    <name evidence="9" type="ORF">OFUS_LOCUS21841</name>
</gene>
<proteinExistence type="inferred from homology"/>
<dbReference type="InterPro" id="IPR032675">
    <property type="entry name" value="LRR_dom_sf"/>
</dbReference>
<comment type="similarity">
    <text evidence="2">Belongs to the Toll-like receptor family.</text>
</comment>
<dbReference type="Gene3D" id="3.80.10.10">
    <property type="entry name" value="Ribonuclease Inhibitor"/>
    <property type="match status" value="1"/>
</dbReference>
<evidence type="ECO:0000256" key="5">
    <source>
        <dbReference type="ARBA" id="ARBA00022989"/>
    </source>
</evidence>
<feature type="non-terminal residue" evidence="9">
    <location>
        <position position="1"/>
    </location>
</feature>
<keyword evidence="4" id="KW-0732">Signal</keyword>
<dbReference type="GO" id="GO:0038023">
    <property type="term" value="F:signaling receptor activity"/>
    <property type="evidence" value="ECO:0007669"/>
    <property type="project" value="TreeGrafter"/>
</dbReference>
<protein>
    <recommendedName>
        <fullName evidence="8">TIR domain-containing protein</fullName>
    </recommendedName>
</protein>
<evidence type="ECO:0000256" key="1">
    <source>
        <dbReference type="ARBA" id="ARBA00004167"/>
    </source>
</evidence>